<feature type="domain" description="DUF4283" evidence="2">
    <location>
        <begin position="58"/>
        <end position="142"/>
    </location>
</feature>
<feature type="region of interest" description="Disordered" evidence="1">
    <location>
        <begin position="1"/>
        <end position="32"/>
    </location>
</feature>
<dbReference type="PANTHER" id="PTHR31286">
    <property type="entry name" value="GLYCINE-RICH CELL WALL STRUCTURAL PROTEIN 1.8-LIKE"/>
    <property type="match status" value="1"/>
</dbReference>
<dbReference type="InterPro" id="IPR025558">
    <property type="entry name" value="DUF4283"/>
</dbReference>
<reference evidence="3 4" key="1">
    <citation type="journal article" date="2023" name="Plants (Basel)">
        <title>Bridging the Gap: Combining Genomics and Transcriptomics Approaches to Understand Stylosanthes scabra, an Orphan Legume from the Brazilian Caatinga.</title>
        <authorList>
            <person name="Ferreira-Neto J.R.C."/>
            <person name="da Silva M.D."/>
            <person name="Binneck E."/>
            <person name="de Melo N.F."/>
            <person name="da Silva R.H."/>
            <person name="de Melo A.L.T.M."/>
            <person name="Pandolfi V."/>
            <person name="Bustamante F.O."/>
            <person name="Brasileiro-Vidal A.C."/>
            <person name="Benko-Iseppon A.M."/>
        </authorList>
    </citation>
    <scope>NUCLEOTIDE SEQUENCE [LARGE SCALE GENOMIC DNA]</scope>
    <source>
        <tissue evidence="3">Leaves</tissue>
    </source>
</reference>
<name>A0ABU6S9B6_9FABA</name>
<evidence type="ECO:0000313" key="4">
    <source>
        <dbReference type="Proteomes" id="UP001341840"/>
    </source>
</evidence>
<evidence type="ECO:0000313" key="3">
    <source>
        <dbReference type="EMBL" id="MED6132864.1"/>
    </source>
</evidence>
<evidence type="ECO:0000256" key="1">
    <source>
        <dbReference type="SAM" id="MobiDB-lite"/>
    </source>
</evidence>
<proteinExistence type="predicted"/>
<dbReference type="InterPro" id="IPR040256">
    <property type="entry name" value="At4g02000-like"/>
</dbReference>
<dbReference type="Proteomes" id="UP001341840">
    <property type="component" value="Unassembled WGS sequence"/>
</dbReference>
<accession>A0ABU6S9B6</accession>
<dbReference type="PANTHER" id="PTHR31286:SF167">
    <property type="entry name" value="OS09G0268800 PROTEIN"/>
    <property type="match status" value="1"/>
</dbReference>
<feature type="compositionally biased region" description="Polar residues" evidence="1">
    <location>
        <begin position="1"/>
        <end position="16"/>
    </location>
</feature>
<evidence type="ECO:0000259" key="2">
    <source>
        <dbReference type="Pfam" id="PF14111"/>
    </source>
</evidence>
<sequence>MAESLPSSLFQHNSNRLPPKPHPAFKPIGSSQSTQSDLAAEVESLIIYDEDDIDEGIKKCTYSIVGKLITDKQINPIWIQNAMSNIWKKPQGFHMKEIQPKLYQFFFDKETDMRRALKGNPWILRNSWLLVKQWERNLNPAEMDFSAAELNVQMWNMPERCKTVRLGRKVAALMGEVLECNLFDGGSGLGTFVKARVSMKNFIGENLSYFIQ</sequence>
<gene>
    <name evidence="3" type="ORF">PIB30_118942</name>
</gene>
<dbReference type="EMBL" id="JASCZI010060493">
    <property type="protein sequence ID" value="MED6132864.1"/>
    <property type="molecule type" value="Genomic_DNA"/>
</dbReference>
<protein>
    <recommendedName>
        <fullName evidence="2">DUF4283 domain-containing protein</fullName>
    </recommendedName>
</protein>
<comment type="caution">
    <text evidence="3">The sequence shown here is derived from an EMBL/GenBank/DDBJ whole genome shotgun (WGS) entry which is preliminary data.</text>
</comment>
<dbReference type="Pfam" id="PF14111">
    <property type="entry name" value="DUF4283"/>
    <property type="match status" value="1"/>
</dbReference>
<keyword evidence="4" id="KW-1185">Reference proteome</keyword>
<organism evidence="3 4">
    <name type="scientific">Stylosanthes scabra</name>
    <dbReference type="NCBI Taxonomy" id="79078"/>
    <lineage>
        <taxon>Eukaryota</taxon>
        <taxon>Viridiplantae</taxon>
        <taxon>Streptophyta</taxon>
        <taxon>Embryophyta</taxon>
        <taxon>Tracheophyta</taxon>
        <taxon>Spermatophyta</taxon>
        <taxon>Magnoliopsida</taxon>
        <taxon>eudicotyledons</taxon>
        <taxon>Gunneridae</taxon>
        <taxon>Pentapetalae</taxon>
        <taxon>rosids</taxon>
        <taxon>fabids</taxon>
        <taxon>Fabales</taxon>
        <taxon>Fabaceae</taxon>
        <taxon>Papilionoideae</taxon>
        <taxon>50 kb inversion clade</taxon>
        <taxon>dalbergioids sensu lato</taxon>
        <taxon>Dalbergieae</taxon>
        <taxon>Pterocarpus clade</taxon>
        <taxon>Stylosanthes</taxon>
    </lineage>
</organism>